<accession>J3LRQ5</accession>
<keyword evidence="3" id="KW-1185">Reference proteome</keyword>
<reference evidence="2" key="2">
    <citation type="submission" date="2013-04" db="UniProtKB">
        <authorList>
            <consortium name="EnsemblPlants"/>
        </authorList>
    </citation>
    <scope>IDENTIFICATION</scope>
</reference>
<dbReference type="Proteomes" id="UP000006038">
    <property type="component" value="Chromosome 3"/>
</dbReference>
<organism evidence="2">
    <name type="scientific">Oryza brachyantha</name>
    <name type="common">malo sina</name>
    <dbReference type="NCBI Taxonomy" id="4533"/>
    <lineage>
        <taxon>Eukaryota</taxon>
        <taxon>Viridiplantae</taxon>
        <taxon>Streptophyta</taxon>
        <taxon>Embryophyta</taxon>
        <taxon>Tracheophyta</taxon>
        <taxon>Spermatophyta</taxon>
        <taxon>Magnoliopsida</taxon>
        <taxon>Liliopsida</taxon>
        <taxon>Poales</taxon>
        <taxon>Poaceae</taxon>
        <taxon>BOP clade</taxon>
        <taxon>Oryzoideae</taxon>
        <taxon>Oryzeae</taxon>
        <taxon>Oryzinae</taxon>
        <taxon>Oryza</taxon>
    </lineage>
</organism>
<evidence type="ECO:0000313" key="2">
    <source>
        <dbReference type="EnsemblPlants" id="OB03G37310.1"/>
    </source>
</evidence>
<reference evidence="2" key="1">
    <citation type="journal article" date="2013" name="Nat. Commun.">
        <title>Whole-genome sequencing of Oryza brachyantha reveals mechanisms underlying Oryza genome evolution.</title>
        <authorList>
            <person name="Chen J."/>
            <person name="Huang Q."/>
            <person name="Gao D."/>
            <person name="Wang J."/>
            <person name="Lang Y."/>
            <person name="Liu T."/>
            <person name="Li B."/>
            <person name="Bai Z."/>
            <person name="Luis Goicoechea J."/>
            <person name="Liang C."/>
            <person name="Chen C."/>
            <person name="Zhang W."/>
            <person name="Sun S."/>
            <person name="Liao Y."/>
            <person name="Zhang X."/>
            <person name="Yang L."/>
            <person name="Song C."/>
            <person name="Wang M."/>
            <person name="Shi J."/>
            <person name="Liu G."/>
            <person name="Liu J."/>
            <person name="Zhou H."/>
            <person name="Zhou W."/>
            <person name="Yu Q."/>
            <person name="An N."/>
            <person name="Chen Y."/>
            <person name="Cai Q."/>
            <person name="Wang B."/>
            <person name="Liu B."/>
            <person name="Min J."/>
            <person name="Huang Y."/>
            <person name="Wu H."/>
            <person name="Li Z."/>
            <person name="Zhang Y."/>
            <person name="Yin Y."/>
            <person name="Song W."/>
            <person name="Jiang J."/>
            <person name="Jackson S.A."/>
            <person name="Wing R.A."/>
            <person name="Wang J."/>
            <person name="Chen M."/>
        </authorList>
    </citation>
    <scope>NUCLEOTIDE SEQUENCE [LARGE SCALE GENOMIC DNA]</scope>
    <source>
        <strain evidence="2">cv. IRGC 101232</strain>
    </source>
</reference>
<dbReference type="EnsemblPlants" id="OB03G37310.1">
    <property type="protein sequence ID" value="OB03G37310.1"/>
    <property type="gene ID" value="OB03G37310"/>
</dbReference>
<dbReference type="HOGENOM" id="CLU_2201021_0_0_1"/>
<dbReference type="Gramene" id="OB03G37310.1">
    <property type="protein sequence ID" value="OB03G37310.1"/>
    <property type="gene ID" value="OB03G37310"/>
</dbReference>
<sequence length="108" mass="12129">MKIVRLGTTKQWTTKSQHNLHLTQHSPPSAFRPPPWLLPTHHRLSHAAPAAWCLSCTGRPPPMPFAPGRLLPTAHPPSSPFTLWHQPPPHRLLLTSPVTTLAGRRLFR</sequence>
<protein>
    <submittedName>
        <fullName evidence="2">Uncharacterized protein</fullName>
    </submittedName>
</protein>
<proteinExistence type="predicted"/>
<evidence type="ECO:0000313" key="3">
    <source>
        <dbReference type="Proteomes" id="UP000006038"/>
    </source>
</evidence>
<name>J3LRQ5_ORYBR</name>
<feature type="compositionally biased region" description="Polar residues" evidence="1">
    <location>
        <begin position="8"/>
        <end position="27"/>
    </location>
</feature>
<dbReference type="AlphaFoldDB" id="J3LRQ5"/>
<evidence type="ECO:0000256" key="1">
    <source>
        <dbReference type="SAM" id="MobiDB-lite"/>
    </source>
</evidence>
<feature type="region of interest" description="Disordered" evidence="1">
    <location>
        <begin position="1"/>
        <end position="34"/>
    </location>
</feature>